<keyword evidence="3" id="KW-1185">Reference proteome</keyword>
<dbReference type="AlphaFoldDB" id="A0A117DNG7"/>
<reference evidence="3" key="1">
    <citation type="submission" date="2015-11" db="EMBL/GenBank/DDBJ databases">
        <title>Draft Genome Sequence of the Radioresistant Bacterium Deinococcus grandis, Isolated from Freshwater Fish in Japan.</title>
        <authorList>
            <person name="Satoh K."/>
            <person name="Onodera T."/>
            <person name="Omoso K."/>
            <person name="Takeda-Yano K."/>
            <person name="Katayama T."/>
            <person name="Oono Y."/>
            <person name="Narumi I."/>
        </authorList>
    </citation>
    <scope>NUCLEOTIDE SEQUENCE [LARGE SCALE GENOMIC DNA]</scope>
    <source>
        <strain evidence="3">ATCC 43672</strain>
    </source>
</reference>
<evidence type="ECO:0000313" key="3">
    <source>
        <dbReference type="Proteomes" id="UP000056209"/>
    </source>
</evidence>
<evidence type="ECO:0000256" key="1">
    <source>
        <dbReference type="SAM" id="SignalP"/>
    </source>
</evidence>
<feature type="signal peptide" evidence="1">
    <location>
        <begin position="1"/>
        <end position="21"/>
    </location>
</feature>
<comment type="caution">
    <text evidence="2">The sequence shown here is derived from an EMBL/GenBank/DDBJ whole genome shotgun (WGS) entry which is preliminary data.</text>
</comment>
<name>A0A117DNG7_9DEIO</name>
<gene>
    <name evidence="2" type="ORF">DEIGR_101659</name>
</gene>
<evidence type="ECO:0000313" key="2">
    <source>
        <dbReference type="EMBL" id="GAQ21632.1"/>
    </source>
</evidence>
<feature type="chain" id="PRO_5007147460" evidence="1">
    <location>
        <begin position="22"/>
        <end position="48"/>
    </location>
</feature>
<organism evidence="2 3">
    <name type="scientific">Deinococcus grandis</name>
    <dbReference type="NCBI Taxonomy" id="57498"/>
    <lineage>
        <taxon>Bacteria</taxon>
        <taxon>Thermotogati</taxon>
        <taxon>Deinococcota</taxon>
        <taxon>Deinococci</taxon>
        <taxon>Deinococcales</taxon>
        <taxon>Deinococcaceae</taxon>
        <taxon>Deinococcus</taxon>
    </lineage>
</organism>
<proteinExistence type="predicted"/>
<dbReference type="RefSeq" id="WP_160329922.1">
    <property type="nucleotide sequence ID" value="NZ_BCMS01000001.1"/>
</dbReference>
<protein>
    <submittedName>
        <fullName evidence="2">P-type conjugative transfer protein TrbJ</fullName>
    </submittedName>
</protein>
<keyword evidence="1" id="KW-0732">Signal</keyword>
<sequence>MLRRLLSATLAALILTSTASAVWVGNDPFPPRGPWTCGDSATNPCPLM</sequence>
<accession>A0A117DNG7</accession>
<dbReference type="Proteomes" id="UP000056209">
    <property type="component" value="Unassembled WGS sequence"/>
</dbReference>
<dbReference type="EMBL" id="BCMS01000001">
    <property type="protein sequence ID" value="GAQ21632.1"/>
    <property type="molecule type" value="Genomic_DNA"/>
</dbReference>